<evidence type="ECO:0000256" key="1">
    <source>
        <dbReference type="SAM" id="Phobius"/>
    </source>
</evidence>
<protein>
    <submittedName>
        <fullName evidence="2">Rod shape-determining protein MreD</fullName>
    </submittedName>
</protein>
<organism evidence="2 3">
    <name type="scientific">Poseidonocella sedimentorum</name>
    <dbReference type="NCBI Taxonomy" id="871652"/>
    <lineage>
        <taxon>Bacteria</taxon>
        <taxon>Pseudomonadati</taxon>
        <taxon>Pseudomonadota</taxon>
        <taxon>Alphaproteobacteria</taxon>
        <taxon>Rhodobacterales</taxon>
        <taxon>Roseobacteraceae</taxon>
        <taxon>Poseidonocella</taxon>
    </lineage>
</organism>
<dbReference type="RefSeq" id="WP_143104145.1">
    <property type="nucleotide sequence ID" value="NZ_FOYI01000006.1"/>
</dbReference>
<keyword evidence="1" id="KW-0812">Transmembrane</keyword>
<gene>
    <name evidence="2" type="ORF">SAMN04515673_10652</name>
</gene>
<reference evidence="2 3" key="1">
    <citation type="submission" date="2016-10" db="EMBL/GenBank/DDBJ databases">
        <authorList>
            <person name="de Groot N.N."/>
        </authorList>
    </citation>
    <scope>NUCLEOTIDE SEQUENCE [LARGE SCALE GENOMIC DNA]</scope>
    <source>
        <strain evidence="3">KMM 9023,NRIC 0796,JCM 17311,KCTC 23692</strain>
    </source>
</reference>
<dbReference type="STRING" id="871652.SAMN04515673_10652"/>
<evidence type="ECO:0000313" key="3">
    <source>
        <dbReference type="Proteomes" id="UP000199302"/>
    </source>
</evidence>
<feature type="transmembrane region" description="Helical" evidence="1">
    <location>
        <begin position="57"/>
        <end position="75"/>
    </location>
</feature>
<evidence type="ECO:0000313" key="2">
    <source>
        <dbReference type="EMBL" id="SFR10374.1"/>
    </source>
</evidence>
<keyword evidence="1" id="KW-0472">Membrane</keyword>
<sequence length="179" mass="19528">MTEAPRAKIWGMRALFLGCAALIVFLHLLPVSTVPRGWAPPDLLLALSFAWVVRRPDYLPALMIAGVFLMADLLYQHPPGLRPLLILLAAEWLRAHAPGFRTAPFSQEWLQCSILLAGITLAYHAALSLFFIDRPGVSLSLIQTAATILAYPFVAAFSHYVLGVRKLVPGDGAAMGRLS</sequence>
<keyword evidence="3" id="KW-1185">Reference proteome</keyword>
<proteinExistence type="predicted"/>
<dbReference type="Proteomes" id="UP000199302">
    <property type="component" value="Unassembled WGS sequence"/>
</dbReference>
<dbReference type="AlphaFoldDB" id="A0A1I6DXX5"/>
<accession>A0A1I6DXX5</accession>
<feature type="transmembrane region" description="Helical" evidence="1">
    <location>
        <begin position="138"/>
        <end position="162"/>
    </location>
</feature>
<feature type="transmembrane region" description="Helical" evidence="1">
    <location>
        <begin position="109"/>
        <end position="132"/>
    </location>
</feature>
<keyword evidence="1" id="KW-1133">Transmembrane helix</keyword>
<name>A0A1I6DXX5_9RHOB</name>
<dbReference type="OrthoDB" id="7629477at2"/>
<dbReference type="EMBL" id="FOYI01000006">
    <property type="protein sequence ID" value="SFR10374.1"/>
    <property type="molecule type" value="Genomic_DNA"/>
</dbReference>